<name>A0A1M6MWP8_9FIRM</name>
<protein>
    <submittedName>
        <fullName evidence="1">Uncharacterized protein</fullName>
    </submittedName>
</protein>
<evidence type="ECO:0000313" key="1">
    <source>
        <dbReference type="EMBL" id="SHJ87839.1"/>
    </source>
</evidence>
<evidence type="ECO:0000313" key="2">
    <source>
        <dbReference type="Proteomes" id="UP000184301"/>
    </source>
</evidence>
<keyword evidence="2" id="KW-1185">Reference proteome</keyword>
<organism evidence="1 2">
    <name type="scientific">Hespellia stercorisuis DSM 15480</name>
    <dbReference type="NCBI Taxonomy" id="1121950"/>
    <lineage>
        <taxon>Bacteria</taxon>
        <taxon>Bacillati</taxon>
        <taxon>Bacillota</taxon>
        <taxon>Clostridia</taxon>
        <taxon>Lachnospirales</taxon>
        <taxon>Lachnospiraceae</taxon>
        <taxon>Hespellia</taxon>
    </lineage>
</organism>
<dbReference type="RefSeq" id="WP_073108222.1">
    <property type="nucleotide sequence ID" value="NZ_FQZY01000020.1"/>
</dbReference>
<dbReference type="OrthoDB" id="2084658at2"/>
<accession>A0A1M6MWP8</accession>
<dbReference type="AlphaFoldDB" id="A0A1M6MWP8"/>
<proteinExistence type="predicted"/>
<reference evidence="1 2" key="1">
    <citation type="submission" date="2016-11" db="EMBL/GenBank/DDBJ databases">
        <authorList>
            <person name="Jaros S."/>
            <person name="Januszkiewicz K."/>
            <person name="Wedrychowicz H."/>
        </authorList>
    </citation>
    <scope>NUCLEOTIDE SEQUENCE [LARGE SCALE GENOMIC DNA]</scope>
    <source>
        <strain evidence="1 2">DSM 15480</strain>
    </source>
</reference>
<sequence>MQTFSARKEGRAKVIYPYELALYAVQGHEVWQDTPEEKVVARAGHPEDLVGIAFEDNSCTLKIGG</sequence>
<dbReference type="EMBL" id="FQZY01000020">
    <property type="protein sequence ID" value="SHJ87839.1"/>
    <property type="molecule type" value="Genomic_DNA"/>
</dbReference>
<dbReference type="STRING" id="1121950.SAMN02745243_01630"/>
<dbReference type="Proteomes" id="UP000184301">
    <property type="component" value="Unassembled WGS sequence"/>
</dbReference>
<gene>
    <name evidence="1" type="ORF">SAMN02745243_01630</name>
</gene>